<sequence length="366" mass="42882">MLPTMPVFKKLRCRRPNSPNPMDFEIIPERDVDKRFYEIQCSSAVGSTTYYSVEKMNEKEHYFLNLQPFDCTLDEWLLDQKDIWCPIYQQWGQYRPTDSVRHVVRGLITAVCALHDEKRFHGGLGNLENYGLKFFKTYAGEEEREGVKVILMHRSSGINTNLASDLSDQSYVEREIQKDMLQLRSVIFDRILKVEGLAIEPDLLDLREEMRKESVPPQTPEHRRGIIASHTSLWHWKAKSHFFMKLWSLYERADPGLCGDVQNAMQNVLCAYNWQTHVPVDGPFRKALLKGSKVASYKNSPIDLLNFVRDVIFHINDQDKFGNRIYIDKVEGYSDQYIEKIIGDTFPGLLKDVYRELYRRRIMAEL</sequence>
<evidence type="ECO:0000313" key="2">
    <source>
        <dbReference type="Proteomes" id="UP000828048"/>
    </source>
</evidence>
<accession>A0ACB7YUR0</accession>
<dbReference type="EMBL" id="CM037153">
    <property type="protein sequence ID" value="KAH7857171.1"/>
    <property type="molecule type" value="Genomic_DNA"/>
</dbReference>
<gene>
    <name evidence="1" type="ORF">Vadar_009832</name>
</gene>
<organism evidence="1 2">
    <name type="scientific">Vaccinium darrowii</name>
    <dbReference type="NCBI Taxonomy" id="229202"/>
    <lineage>
        <taxon>Eukaryota</taxon>
        <taxon>Viridiplantae</taxon>
        <taxon>Streptophyta</taxon>
        <taxon>Embryophyta</taxon>
        <taxon>Tracheophyta</taxon>
        <taxon>Spermatophyta</taxon>
        <taxon>Magnoliopsida</taxon>
        <taxon>eudicotyledons</taxon>
        <taxon>Gunneridae</taxon>
        <taxon>Pentapetalae</taxon>
        <taxon>asterids</taxon>
        <taxon>Ericales</taxon>
        <taxon>Ericaceae</taxon>
        <taxon>Vaccinioideae</taxon>
        <taxon>Vaccinieae</taxon>
        <taxon>Vaccinium</taxon>
    </lineage>
</organism>
<name>A0ACB7YUR0_9ERIC</name>
<keyword evidence="2" id="KW-1185">Reference proteome</keyword>
<reference evidence="1 2" key="1">
    <citation type="journal article" date="2021" name="Hortic Res">
        <title>High-quality reference genome and annotation aids understanding of berry development for evergreen blueberry (Vaccinium darrowii).</title>
        <authorList>
            <person name="Yu J."/>
            <person name="Hulse-Kemp A.M."/>
            <person name="Babiker E."/>
            <person name="Staton M."/>
        </authorList>
    </citation>
    <scope>NUCLEOTIDE SEQUENCE [LARGE SCALE GENOMIC DNA]</scope>
    <source>
        <strain evidence="2">cv. NJ 8807/NJ 8810</strain>
        <tissue evidence="1">Young leaf</tissue>
    </source>
</reference>
<evidence type="ECO:0000313" key="1">
    <source>
        <dbReference type="EMBL" id="KAH7857171.1"/>
    </source>
</evidence>
<proteinExistence type="predicted"/>
<dbReference type="Proteomes" id="UP000828048">
    <property type="component" value="Chromosome 3"/>
</dbReference>
<comment type="caution">
    <text evidence="1">The sequence shown here is derived from an EMBL/GenBank/DDBJ whole genome shotgun (WGS) entry which is preliminary data.</text>
</comment>
<protein>
    <submittedName>
        <fullName evidence="1">Uncharacterized protein</fullName>
    </submittedName>
</protein>